<feature type="domain" description="Cation/H+ exchanger transmembrane" evidence="11">
    <location>
        <begin position="50"/>
        <end position="437"/>
    </location>
</feature>
<reference evidence="14 15" key="1">
    <citation type="journal article" date="2021" name="Commun. Biol.">
        <title>The genome of Shorea leprosula (Dipterocarpaceae) highlights the ecological relevance of drought in aseasonal tropical rainforests.</title>
        <authorList>
            <person name="Ng K.K.S."/>
            <person name="Kobayashi M.J."/>
            <person name="Fawcett J.A."/>
            <person name="Hatakeyama M."/>
            <person name="Paape T."/>
            <person name="Ng C.H."/>
            <person name="Ang C.C."/>
            <person name="Tnah L.H."/>
            <person name="Lee C.T."/>
            <person name="Nishiyama T."/>
            <person name="Sese J."/>
            <person name="O'Brien M.J."/>
            <person name="Copetti D."/>
            <person name="Mohd Noor M.I."/>
            <person name="Ong R.C."/>
            <person name="Putra M."/>
            <person name="Sireger I.Z."/>
            <person name="Indrioko S."/>
            <person name="Kosugi Y."/>
            <person name="Izuno A."/>
            <person name="Isagi Y."/>
            <person name="Lee S.L."/>
            <person name="Shimizu K.K."/>
        </authorList>
    </citation>
    <scope>NUCLEOTIDE SEQUENCE [LARGE SCALE GENOMIC DNA]</scope>
    <source>
        <strain evidence="14">214</strain>
    </source>
</reference>
<feature type="transmembrane region" description="Helical" evidence="10">
    <location>
        <begin position="361"/>
        <end position="380"/>
    </location>
</feature>
<name>A0AAV5J4L2_9ROSI</name>
<feature type="transmembrane region" description="Helical" evidence="10">
    <location>
        <begin position="130"/>
        <end position="151"/>
    </location>
</feature>
<evidence type="ECO:0000256" key="1">
    <source>
        <dbReference type="ARBA" id="ARBA00004141"/>
    </source>
</evidence>
<dbReference type="GO" id="GO:0012505">
    <property type="term" value="C:endomembrane system"/>
    <property type="evidence" value="ECO:0007669"/>
    <property type="project" value="TreeGrafter"/>
</dbReference>
<gene>
    <name evidence="14" type="ORF">SLEP1_g21020</name>
</gene>
<sequence>MRQIEAAYNGSWVCQSQNYFKTKGIFYGGNPLGHPKAVILVQLSSAAFFTVILRILFNPLGESGFFSQMIVGILLGPSIWGAQNALRNAIFPLRSVYVSQTFSYIGCMFFLFLVGVRTDLSIIKKSGKKAVVIGFLTFILPLCLNLIMAALIIKNRGKVHDDMAPSLEKSIYYIAACQALNSFYVVVCLLTDLKLLNSELGRLATSSSLVSGMCSWVTAILIFTINTNAITGSNKQDSLLYMYLSMGSLIIFVVYILRPITLWMVKQMTEEKSVKEDHIFGVCLMVLSCGFFGEAIGQHMMLGPMMLGVAVPDGPPLGSALVAKLESYVSAILLPSYFVLSGSIVNVSTIRWKTVCVVESLALSAFTGKLLATMLPAIYFKMPLGDALCLGLIMTAQGITDVLMIQHAFSLKLISVEAYTVMSISMVLITGITTPIIKVLYNPSKRYVSHKVRRTIQHTRTNAELRMMACIYTEDQTPSIINLLELSNPTSRNPICFYVVHLLELTGRSAPLLVTHHPGKTQYAHYSEHIVNAFRLYEQQNRGILVVNLFTAVSPYATMHDEICSLAIDKRVAMVIIPFHRQWAAHGAMDDQLPGRQVRSANCNILHNAPCSVGILVDRGTGTISSSSLCNIGVIFVQGPDDREALAYALRMGDHPNVRLTLVRIIDTNKKGTNSTTCQSNHLDDEIINEFRIAMVGKKYHTYREEGVSDSVGTVGVIRSVENSFDLILVGRRHDKDSPLFLGLTEWNEFPELGFVGDMLASSDSNCHVSVLIVQQQTFANELRGRDKFLSKDSSVILDMPRNTGKVWPMIS</sequence>
<dbReference type="PANTHER" id="PTHR32468:SF66">
    <property type="entry name" value="CATION_H+ EXCHANGER DOMAIN-CONTAINING PROTEIN"/>
    <property type="match status" value="1"/>
</dbReference>
<evidence type="ECO:0000256" key="4">
    <source>
        <dbReference type="ARBA" id="ARBA00022692"/>
    </source>
</evidence>
<feature type="domain" description="Cation/H(+) antiporter central" evidence="12">
    <location>
        <begin position="495"/>
        <end position="626"/>
    </location>
</feature>
<evidence type="ECO:0000259" key="12">
    <source>
        <dbReference type="Pfam" id="PF23256"/>
    </source>
</evidence>
<feature type="transmembrane region" description="Helical" evidence="10">
    <location>
        <begin position="102"/>
        <end position="118"/>
    </location>
</feature>
<evidence type="ECO:0000256" key="5">
    <source>
        <dbReference type="ARBA" id="ARBA00022958"/>
    </source>
</evidence>
<dbReference type="AlphaFoldDB" id="A0AAV5J4L2"/>
<keyword evidence="7" id="KW-0406">Ion transport</keyword>
<evidence type="ECO:0000259" key="13">
    <source>
        <dbReference type="Pfam" id="PF23259"/>
    </source>
</evidence>
<feature type="transmembrane region" description="Helical" evidence="10">
    <location>
        <begin position="64"/>
        <end position="82"/>
    </location>
</feature>
<dbReference type="PANTHER" id="PTHR32468">
    <property type="entry name" value="CATION/H + ANTIPORTER"/>
    <property type="match status" value="1"/>
</dbReference>
<feature type="transmembrane region" description="Helical" evidence="10">
    <location>
        <begin position="421"/>
        <end position="441"/>
    </location>
</feature>
<dbReference type="Gene3D" id="1.20.1530.20">
    <property type="match status" value="1"/>
</dbReference>
<proteinExistence type="inferred from homology"/>
<dbReference type="GO" id="GO:1902600">
    <property type="term" value="P:proton transmembrane transport"/>
    <property type="evidence" value="ECO:0007669"/>
    <property type="project" value="InterPro"/>
</dbReference>
<dbReference type="InterPro" id="IPR057291">
    <property type="entry name" value="CHX17_2nd"/>
</dbReference>
<dbReference type="InterPro" id="IPR050794">
    <property type="entry name" value="CPA2_transporter"/>
</dbReference>
<keyword evidence="8 10" id="KW-0472">Membrane</keyword>
<evidence type="ECO:0000256" key="6">
    <source>
        <dbReference type="ARBA" id="ARBA00022989"/>
    </source>
</evidence>
<dbReference type="Proteomes" id="UP001054252">
    <property type="component" value="Unassembled WGS sequence"/>
</dbReference>
<dbReference type="EMBL" id="BPVZ01000030">
    <property type="protein sequence ID" value="GKV09534.1"/>
    <property type="molecule type" value="Genomic_DNA"/>
</dbReference>
<evidence type="ECO:0000256" key="3">
    <source>
        <dbReference type="ARBA" id="ARBA00022538"/>
    </source>
</evidence>
<evidence type="ECO:0000313" key="15">
    <source>
        <dbReference type="Proteomes" id="UP001054252"/>
    </source>
</evidence>
<evidence type="ECO:0008006" key="16">
    <source>
        <dbReference type="Google" id="ProtNLM"/>
    </source>
</evidence>
<feature type="transmembrane region" description="Helical" evidence="10">
    <location>
        <begin position="37"/>
        <end position="57"/>
    </location>
</feature>
<dbReference type="GO" id="GO:0015297">
    <property type="term" value="F:antiporter activity"/>
    <property type="evidence" value="ECO:0007669"/>
    <property type="project" value="InterPro"/>
</dbReference>
<feature type="domain" description="Cation/H(+) antiporter C-terminal" evidence="13">
    <location>
        <begin position="632"/>
        <end position="778"/>
    </location>
</feature>
<evidence type="ECO:0000313" key="14">
    <source>
        <dbReference type="EMBL" id="GKV09534.1"/>
    </source>
</evidence>
<dbReference type="GO" id="GO:0016020">
    <property type="term" value="C:membrane"/>
    <property type="evidence" value="ECO:0007669"/>
    <property type="project" value="UniProtKB-SubCell"/>
</dbReference>
<evidence type="ECO:0000259" key="11">
    <source>
        <dbReference type="Pfam" id="PF00999"/>
    </source>
</evidence>
<feature type="transmembrane region" description="Helical" evidence="10">
    <location>
        <begin position="171"/>
        <end position="191"/>
    </location>
</feature>
<keyword evidence="2" id="KW-0813">Transport</keyword>
<keyword evidence="15" id="KW-1185">Reference proteome</keyword>
<evidence type="ECO:0000256" key="8">
    <source>
        <dbReference type="ARBA" id="ARBA00023136"/>
    </source>
</evidence>
<dbReference type="InterPro" id="IPR038770">
    <property type="entry name" value="Na+/solute_symporter_sf"/>
</dbReference>
<comment type="similarity">
    <text evidence="9">Belongs to the monovalent cation:proton antiporter 2 (CPA2) transporter (TC 2.A.37) family. CHX (TC 2.A.37.4) subfamily.</text>
</comment>
<dbReference type="GO" id="GO:0006813">
    <property type="term" value="P:potassium ion transport"/>
    <property type="evidence" value="ECO:0007669"/>
    <property type="project" value="UniProtKB-KW"/>
</dbReference>
<dbReference type="GO" id="GO:0006885">
    <property type="term" value="P:regulation of pH"/>
    <property type="evidence" value="ECO:0007669"/>
    <property type="project" value="TreeGrafter"/>
</dbReference>
<protein>
    <recommendedName>
        <fullName evidence="16">Cation/H+ exchanger domain-containing protein</fullName>
    </recommendedName>
</protein>
<evidence type="ECO:0000256" key="7">
    <source>
        <dbReference type="ARBA" id="ARBA00023065"/>
    </source>
</evidence>
<evidence type="ECO:0000256" key="10">
    <source>
        <dbReference type="SAM" id="Phobius"/>
    </source>
</evidence>
<feature type="transmembrane region" description="Helical" evidence="10">
    <location>
        <begin position="278"/>
        <end position="297"/>
    </location>
</feature>
<keyword evidence="4 10" id="KW-0812">Transmembrane</keyword>
<dbReference type="Pfam" id="PF23259">
    <property type="entry name" value="CHX17_C"/>
    <property type="match status" value="1"/>
</dbReference>
<comment type="caution">
    <text evidence="14">The sequence shown here is derived from an EMBL/GenBank/DDBJ whole genome shotgun (WGS) entry which is preliminary data.</text>
</comment>
<dbReference type="Pfam" id="PF00999">
    <property type="entry name" value="Na_H_Exchanger"/>
    <property type="match status" value="1"/>
</dbReference>
<accession>A0AAV5J4L2</accession>
<keyword evidence="6 10" id="KW-1133">Transmembrane helix</keyword>
<organism evidence="14 15">
    <name type="scientific">Rubroshorea leprosula</name>
    <dbReference type="NCBI Taxonomy" id="152421"/>
    <lineage>
        <taxon>Eukaryota</taxon>
        <taxon>Viridiplantae</taxon>
        <taxon>Streptophyta</taxon>
        <taxon>Embryophyta</taxon>
        <taxon>Tracheophyta</taxon>
        <taxon>Spermatophyta</taxon>
        <taxon>Magnoliopsida</taxon>
        <taxon>eudicotyledons</taxon>
        <taxon>Gunneridae</taxon>
        <taxon>Pentapetalae</taxon>
        <taxon>rosids</taxon>
        <taxon>malvids</taxon>
        <taxon>Malvales</taxon>
        <taxon>Dipterocarpaceae</taxon>
        <taxon>Rubroshorea</taxon>
    </lineage>
</organism>
<dbReference type="Pfam" id="PF23256">
    <property type="entry name" value="CHX17_2nd"/>
    <property type="match status" value="1"/>
</dbReference>
<dbReference type="InterPro" id="IPR006153">
    <property type="entry name" value="Cation/H_exchanger_TM"/>
</dbReference>
<feature type="transmembrane region" description="Helical" evidence="10">
    <location>
        <begin position="238"/>
        <end position="257"/>
    </location>
</feature>
<evidence type="ECO:0000256" key="9">
    <source>
        <dbReference type="ARBA" id="ARBA00038341"/>
    </source>
</evidence>
<dbReference type="InterPro" id="IPR057290">
    <property type="entry name" value="CHX17_C"/>
</dbReference>
<feature type="transmembrane region" description="Helical" evidence="10">
    <location>
        <begin position="203"/>
        <end position="226"/>
    </location>
</feature>
<keyword evidence="5" id="KW-0630">Potassium</keyword>
<evidence type="ECO:0000256" key="2">
    <source>
        <dbReference type="ARBA" id="ARBA00022448"/>
    </source>
</evidence>
<keyword evidence="3" id="KW-0633">Potassium transport</keyword>
<comment type="subcellular location">
    <subcellularLocation>
        <location evidence="1">Membrane</location>
        <topology evidence="1">Multi-pass membrane protein</topology>
    </subcellularLocation>
</comment>